<reference evidence="1" key="1">
    <citation type="submission" date="2021-01" db="EMBL/GenBank/DDBJ databases">
        <authorList>
            <person name="Corre E."/>
            <person name="Pelletier E."/>
            <person name="Niang G."/>
            <person name="Scheremetjew M."/>
            <person name="Finn R."/>
            <person name="Kale V."/>
            <person name="Holt S."/>
            <person name="Cochrane G."/>
            <person name="Meng A."/>
            <person name="Brown T."/>
            <person name="Cohen L."/>
        </authorList>
    </citation>
    <scope>NUCLEOTIDE SEQUENCE</scope>
    <source>
        <strain evidence="1">CCMP281</strain>
    </source>
</reference>
<dbReference type="AlphaFoldDB" id="A0A7S3C495"/>
<protein>
    <submittedName>
        <fullName evidence="1">Uncharacterized protein</fullName>
    </submittedName>
</protein>
<accession>A0A7S3C495</accession>
<dbReference type="EMBL" id="HBHX01072697">
    <property type="protein sequence ID" value="CAE0153820.1"/>
    <property type="molecule type" value="Transcribed_RNA"/>
</dbReference>
<name>A0A7S3C495_9EUKA</name>
<evidence type="ECO:0000313" key="1">
    <source>
        <dbReference type="EMBL" id="CAE0153820.1"/>
    </source>
</evidence>
<gene>
    <name evidence="1" type="ORF">HERI1096_LOCUS40214</name>
</gene>
<proteinExistence type="predicted"/>
<sequence>MFGFQDTDCRWEDNREAYSLCTCIDCHGCTDPPKLFKQYGSESEPGLITWNLFGCGQGGRYIAQPCGSQNPAACSTWTNRDGMAGPAPTFQQLTSFADAATAATNVVVG</sequence>
<organism evidence="1">
    <name type="scientific">Haptolina ericina</name>
    <dbReference type="NCBI Taxonomy" id="156174"/>
    <lineage>
        <taxon>Eukaryota</taxon>
        <taxon>Haptista</taxon>
        <taxon>Haptophyta</taxon>
        <taxon>Prymnesiophyceae</taxon>
        <taxon>Prymnesiales</taxon>
        <taxon>Prymnesiaceae</taxon>
        <taxon>Haptolina</taxon>
    </lineage>
</organism>